<feature type="transmembrane region" description="Helical" evidence="1">
    <location>
        <begin position="23"/>
        <end position="42"/>
    </location>
</feature>
<protein>
    <submittedName>
        <fullName evidence="2">Putative membrane protein</fullName>
    </submittedName>
</protein>
<evidence type="ECO:0000313" key="3">
    <source>
        <dbReference type="Proteomes" id="UP000033769"/>
    </source>
</evidence>
<name>A0A0F3MCS4_ORITS</name>
<dbReference type="Proteomes" id="UP000033769">
    <property type="component" value="Unassembled WGS sequence"/>
</dbReference>
<keyword evidence="1" id="KW-1133">Transmembrane helix</keyword>
<accession>A0A0F3MCS4</accession>
<dbReference type="PATRIC" id="fig|1359184.3.peg.3032"/>
<dbReference type="EMBL" id="LANO01000007">
    <property type="protein sequence ID" value="KJV53466.1"/>
    <property type="molecule type" value="Genomic_DNA"/>
</dbReference>
<gene>
    <name evidence="2" type="ORF">OTSGILL_0747</name>
</gene>
<organism evidence="2 3">
    <name type="scientific">Orientia tsutsugamushi str. Gilliam</name>
    <dbReference type="NCBI Taxonomy" id="1359184"/>
    <lineage>
        <taxon>Bacteria</taxon>
        <taxon>Pseudomonadati</taxon>
        <taxon>Pseudomonadota</taxon>
        <taxon>Alphaproteobacteria</taxon>
        <taxon>Rickettsiales</taxon>
        <taxon>Rickettsiaceae</taxon>
        <taxon>Rickettsieae</taxon>
        <taxon>Orientia</taxon>
    </lineage>
</organism>
<evidence type="ECO:0000313" key="2">
    <source>
        <dbReference type="EMBL" id="KJV53466.1"/>
    </source>
</evidence>
<comment type="caution">
    <text evidence="2">The sequence shown here is derived from an EMBL/GenBank/DDBJ whole genome shotgun (WGS) entry which is preliminary data.</text>
</comment>
<proteinExistence type="predicted"/>
<keyword evidence="1" id="KW-0812">Transmembrane</keyword>
<reference evidence="2 3" key="1">
    <citation type="submission" date="2015-02" db="EMBL/GenBank/DDBJ databases">
        <title>Genome Sequencing of Rickettsiales.</title>
        <authorList>
            <person name="Daugherty S.C."/>
            <person name="Su Q."/>
            <person name="Abolude K."/>
            <person name="Beier-Sexton M."/>
            <person name="Carlyon J.A."/>
            <person name="Carter R."/>
            <person name="Day N.P."/>
            <person name="Dumler S.J."/>
            <person name="Dyachenko V."/>
            <person name="Godinez A."/>
            <person name="Kurtti T.J."/>
            <person name="Lichay M."/>
            <person name="Mullins K.E."/>
            <person name="Ott S."/>
            <person name="Pappas-Brown V."/>
            <person name="Paris D.H."/>
            <person name="Patel P."/>
            <person name="Richards A.L."/>
            <person name="Sadzewicz L."/>
            <person name="Sears K."/>
            <person name="Seidman D."/>
            <person name="Sengamalay N."/>
            <person name="Stenos J."/>
            <person name="Tallon L.J."/>
            <person name="Vincent G."/>
            <person name="Fraser C.M."/>
            <person name="Munderloh U."/>
            <person name="Dunning-Hotopp J.C."/>
        </authorList>
    </citation>
    <scope>NUCLEOTIDE SEQUENCE [LARGE SCALE GENOMIC DNA]</scope>
    <source>
        <strain evidence="2 3">Gilliam</strain>
    </source>
</reference>
<keyword evidence="1" id="KW-0472">Membrane</keyword>
<evidence type="ECO:0000256" key="1">
    <source>
        <dbReference type="SAM" id="Phobius"/>
    </source>
</evidence>
<feature type="non-terminal residue" evidence="2">
    <location>
        <position position="1"/>
    </location>
</feature>
<dbReference type="AlphaFoldDB" id="A0A0F3MCS4"/>
<sequence length="51" mass="5943">SIGMTEALFITIFFPNYFKRNYWTLKWGLILIGYLGVTLVIIKSPILSEFN</sequence>